<gene>
    <name evidence="10" type="ORF">XA68_10128</name>
</gene>
<comment type="similarity">
    <text evidence="1">Belongs to the AAA ATPase family.</text>
</comment>
<proteinExistence type="inferred from homology"/>
<dbReference type="OrthoDB" id="27435at2759"/>
<keyword evidence="3" id="KW-0547">Nucleotide-binding</keyword>
<keyword evidence="2" id="KW-0962">Peroxisome biogenesis</keyword>
<accession>A0A2A9P375</accession>
<name>A0A2A9P375_OPHUN</name>
<dbReference type="InterPro" id="IPR050168">
    <property type="entry name" value="AAA_ATPase_domain"/>
</dbReference>
<dbReference type="GO" id="GO:0042254">
    <property type="term" value="P:ribosome biogenesis"/>
    <property type="evidence" value="ECO:0007669"/>
    <property type="project" value="TreeGrafter"/>
</dbReference>
<evidence type="ECO:0000256" key="3">
    <source>
        <dbReference type="ARBA" id="ARBA00022741"/>
    </source>
</evidence>
<evidence type="ECO:0000313" key="10">
    <source>
        <dbReference type="EMBL" id="PFH55312.1"/>
    </source>
</evidence>
<dbReference type="GO" id="GO:0003723">
    <property type="term" value="F:RNA binding"/>
    <property type="evidence" value="ECO:0007669"/>
    <property type="project" value="TreeGrafter"/>
</dbReference>
<feature type="domain" description="AAA+ ATPase" evidence="9">
    <location>
        <begin position="209"/>
        <end position="348"/>
    </location>
</feature>
<dbReference type="Gene3D" id="3.40.50.300">
    <property type="entry name" value="P-loop containing nucleotide triphosphate hydrolases"/>
    <property type="match status" value="2"/>
</dbReference>
<feature type="compositionally biased region" description="Low complexity" evidence="8">
    <location>
        <begin position="141"/>
        <end position="151"/>
    </location>
</feature>
<evidence type="ECO:0000256" key="5">
    <source>
        <dbReference type="ARBA" id="ARBA00032509"/>
    </source>
</evidence>
<evidence type="ECO:0000256" key="8">
    <source>
        <dbReference type="SAM" id="MobiDB-lite"/>
    </source>
</evidence>
<dbReference type="Proteomes" id="UP000037136">
    <property type="component" value="Unassembled WGS sequence"/>
</dbReference>
<protein>
    <recommendedName>
        <fullName evidence="6">Peroxisomal ATPase PEX1</fullName>
    </recommendedName>
    <alternativeName>
        <fullName evidence="5">Peroxin-1</fullName>
    </alternativeName>
</protein>
<dbReference type="EMBL" id="LAZP02001005">
    <property type="protein sequence ID" value="PFH55312.1"/>
    <property type="molecule type" value="Genomic_DNA"/>
</dbReference>
<dbReference type="GO" id="GO:0005524">
    <property type="term" value="F:ATP binding"/>
    <property type="evidence" value="ECO:0007669"/>
    <property type="project" value="UniProtKB-KW"/>
</dbReference>
<reference evidence="10 11" key="1">
    <citation type="journal article" date="2015" name="BMC Genomics">
        <title>Gene expression during zombie ant biting behavior reflects the complexity underlying fungal parasitic behavioral manipulation.</title>
        <authorList>
            <person name="de Bekker C."/>
            <person name="Ohm R.A."/>
            <person name="Loreto R.G."/>
            <person name="Sebastian A."/>
            <person name="Albert I."/>
            <person name="Merrow M."/>
            <person name="Brachmann A."/>
            <person name="Hughes D.P."/>
        </authorList>
    </citation>
    <scope>NUCLEOTIDE SEQUENCE [LARGE SCALE GENOMIC DNA]</scope>
    <source>
        <strain evidence="10 11">SC16a</strain>
    </source>
</reference>
<dbReference type="Pfam" id="PF17862">
    <property type="entry name" value="AAA_lid_3"/>
    <property type="match status" value="1"/>
</dbReference>
<evidence type="ECO:0000259" key="9">
    <source>
        <dbReference type="SMART" id="SM00382"/>
    </source>
</evidence>
<dbReference type="InterPro" id="IPR041569">
    <property type="entry name" value="AAA_lid_3"/>
</dbReference>
<dbReference type="PANTHER" id="PTHR23077:SF171">
    <property type="entry name" value="NUCLEAR VALOSIN-CONTAINING PROTEIN-LIKE"/>
    <property type="match status" value="1"/>
</dbReference>
<evidence type="ECO:0000256" key="1">
    <source>
        <dbReference type="ARBA" id="ARBA00006914"/>
    </source>
</evidence>
<keyword evidence="11" id="KW-1185">Reference proteome</keyword>
<dbReference type="InterPro" id="IPR027417">
    <property type="entry name" value="P-loop_NTPase"/>
</dbReference>
<sequence length="749" mass="82595">MTKKSRLGFRTSLDRDVYLIMTKFEASSPDKPLHSVSAVYEAIKGSNSSLARLKKRPLEAAIDHALKIRKQELEGDRSDDSEAAIESKADSGGFLLNRQMVKLWNTDHDARSSNGQPATKRRRTQTHGDDGDNDDDEERIAAPGSAAAAPAKSDRPQIRKQQKPRRFGVEQPGQLQPLGGVNEVFCKLLSVTWVLLRDSGHYRSICPRLTPGLLLSGPSGVGKKTMVRNIATTLGVPLVSLKGCFHEDSDRTERSLTEATDTAISLAPSIIFIEHIDRYMPRAGSSSHGEHHLRAATCAFEHQMERIRNSPGKNGHVLAIATTSRLTDVDPTVLSFGLLEMTFHLQIPDCDSRRDILMAITDSMKLADDVDLLELARMTHGYVGADLAAIATLAGISFKKRTASAHLPARAMLDLCDHIRKGRHEEETPHHLSHFFARTMDDPPPLSRVTMEDFKAAIKEFTPSGRKEGFTVIPNVTWDQVGALAEARKRLKRSIIGPIKNPELYRDYGLTRPEGVLLWGPPGCGKTLVAQAVANEAQASFILINGPELLNKYVGESERAVRELFQRARSSKPCILFFDEIDSIVPPRNNSSTETGARVVNALLTELDGAKDRSGIYVIGTTNRPEMIDEAMLRPGRLGVQVLVDLPTPSERVDILRAIYRTRHDNATEETLQGLDAVALDARCADFSGADLDGLHTKAAEHGVERYENGATAERTITMEDWEYALNNTRTSVKDPSIYNLNLSNTSSQ</sequence>
<dbReference type="CDD" id="cd19481">
    <property type="entry name" value="RecA-like_protease"/>
    <property type="match status" value="1"/>
</dbReference>
<feature type="domain" description="AAA+ ATPase" evidence="9">
    <location>
        <begin position="512"/>
        <end position="648"/>
    </location>
</feature>
<keyword evidence="4" id="KW-0067">ATP-binding</keyword>
<feature type="region of interest" description="Disordered" evidence="8">
    <location>
        <begin position="107"/>
        <end position="174"/>
    </location>
</feature>
<dbReference type="PANTHER" id="PTHR23077">
    <property type="entry name" value="AAA-FAMILY ATPASE"/>
    <property type="match status" value="1"/>
</dbReference>
<dbReference type="SMART" id="SM00382">
    <property type="entry name" value="AAA"/>
    <property type="match status" value="2"/>
</dbReference>
<dbReference type="AlphaFoldDB" id="A0A2A9P375"/>
<evidence type="ECO:0000256" key="4">
    <source>
        <dbReference type="ARBA" id="ARBA00022840"/>
    </source>
</evidence>
<dbReference type="Pfam" id="PF00004">
    <property type="entry name" value="AAA"/>
    <property type="match status" value="2"/>
</dbReference>
<dbReference type="Gene3D" id="1.10.8.60">
    <property type="match status" value="2"/>
</dbReference>
<dbReference type="STRING" id="268505.A0A2A9P375"/>
<dbReference type="GO" id="GO:0016887">
    <property type="term" value="F:ATP hydrolysis activity"/>
    <property type="evidence" value="ECO:0007669"/>
    <property type="project" value="InterPro"/>
</dbReference>
<comment type="caution">
    <text evidence="10">The sequence shown here is derived from an EMBL/GenBank/DDBJ whole genome shotgun (WGS) entry which is preliminary data.</text>
</comment>
<dbReference type="GO" id="GO:0005634">
    <property type="term" value="C:nucleus"/>
    <property type="evidence" value="ECO:0007669"/>
    <property type="project" value="TreeGrafter"/>
</dbReference>
<dbReference type="FunFam" id="3.40.50.300:FF:000149">
    <property type="entry name" value="Nuclear valosin-containing protein-like"/>
    <property type="match status" value="1"/>
</dbReference>
<organism evidence="10 11">
    <name type="scientific">Ophiocordyceps unilateralis</name>
    <name type="common">Zombie-ant fungus</name>
    <name type="synonym">Torrubia unilateralis</name>
    <dbReference type="NCBI Taxonomy" id="268505"/>
    <lineage>
        <taxon>Eukaryota</taxon>
        <taxon>Fungi</taxon>
        <taxon>Dikarya</taxon>
        <taxon>Ascomycota</taxon>
        <taxon>Pezizomycotina</taxon>
        <taxon>Sordariomycetes</taxon>
        <taxon>Hypocreomycetidae</taxon>
        <taxon>Hypocreales</taxon>
        <taxon>Ophiocordycipitaceae</taxon>
        <taxon>Ophiocordyceps</taxon>
    </lineage>
</organism>
<dbReference type="GO" id="GO:1990275">
    <property type="term" value="F:preribosome binding"/>
    <property type="evidence" value="ECO:0007669"/>
    <property type="project" value="TreeGrafter"/>
</dbReference>
<comment type="catalytic activity">
    <reaction evidence="7">
        <text>ATP + H2O = ADP + phosphate + H(+)</text>
        <dbReference type="Rhea" id="RHEA:13065"/>
        <dbReference type="ChEBI" id="CHEBI:15377"/>
        <dbReference type="ChEBI" id="CHEBI:15378"/>
        <dbReference type="ChEBI" id="CHEBI:30616"/>
        <dbReference type="ChEBI" id="CHEBI:43474"/>
        <dbReference type="ChEBI" id="CHEBI:456216"/>
    </reaction>
    <physiologicalReaction direction="left-to-right" evidence="7">
        <dbReference type="Rhea" id="RHEA:13066"/>
    </physiologicalReaction>
</comment>
<evidence type="ECO:0000313" key="11">
    <source>
        <dbReference type="Proteomes" id="UP000037136"/>
    </source>
</evidence>
<dbReference type="GO" id="GO:0007031">
    <property type="term" value="P:peroxisome organization"/>
    <property type="evidence" value="ECO:0007669"/>
    <property type="project" value="UniProtKB-KW"/>
</dbReference>
<reference evidence="10 11" key="2">
    <citation type="journal article" date="2017" name="Sci. Rep.">
        <title>Ant-infecting Ophiocordyceps genomes reveal a high diversity of potential behavioral manipulation genes and a possible major role for enterotoxins.</title>
        <authorList>
            <person name="de Bekker C."/>
            <person name="Ohm R.A."/>
            <person name="Evans H.C."/>
            <person name="Brachmann A."/>
            <person name="Hughes D.P."/>
        </authorList>
    </citation>
    <scope>NUCLEOTIDE SEQUENCE [LARGE SCALE GENOMIC DNA]</scope>
    <source>
        <strain evidence="10 11">SC16a</strain>
    </source>
</reference>
<dbReference type="InterPro" id="IPR003959">
    <property type="entry name" value="ATPase_AAA_core"/>
</dbReference>
<dbReference type="InterPro" id="IPR003593">
    <property type="entry name" value="AAA+_ATPase"/>
</dbReference>
<dbReference type="SUPFAM" id="SSF52540">
    <property type="entry name" value="P-loop containing nucleoside triphosphate hydrolases"/>
    <property type="match status" value="2"/>
</dbReference>
<evidence type="ECO:0000256" key="6">
    <source>
        <dbReference type="ARBA" id="ARBA00034532"/>
    </source>
</evidence>
<evidence type="ECO:0000256" key="7">
    <source>
        <dbReference type="ARBA" id="ARBA00048778"/>
    </source>
</evidence>
<evidence type="ECO:0000256" key="2">
    <source>
        <dbReference type="ARBA" id="ARBA00022593"/>
    </source>
</evidence>